<keyword evidence="2" id="KW-0732">Signal</keyword>
<evidence type="ECO:0000313" key="3">
    <source>
        <dbReference type="EMBL" id="BCG48381.1"/>
    </source>
</evidence>
<organism evidence="3 4">
    <name type="scientific">Citrifermentans bremense</name>
    <dbReference type="NCBI Taxonomy" id="60035"/>
    <lineage>
        <taxon>Bacteria</taxon>
        <taxon>Pseudomonadati</taxon>
        <taxon>Thermodesulfobacteriota</taxon>
        <taxon>Desulfuromonadia</taxon>
        <taxon>Geobacterales</taxon>
        <taxon>Geobacteraceae</taxon>
        <taxon>Citrifermentans</taxon>
    </lineage>
</organism>
<gene>
    <name evidence="3" type="ORF">GEOBRER4_n3270</name>
</gene>
<protein>
    <recommendedName>
        <fullName evidence="5">DUF4140 domain-containing protein</fullName>
    </recommendedName>
</protein>
<name>A0A6S6MA31_9BACT</name>
<dbReference type="EMBL" id="AP023213">
    <property type="protein sequence ID" value="BCG48381.1"/>
    <property type="molecule type" value="Genomic_DNA"/>
</dbReference>
<evidence type="ECO:0000256" key="2">
    <source>
        <dbReference type="SAM" id="SignalP"/>
    </source>
</evidence>
<evidence type="ECO:0000256" key="1">
    <source>
        <dbReference type="SAM" id="MobiDB-lite"/>
    </source>
</evidence>
<reference evidence="3 4" key="1">
    <citation type="submission" date="2020-06" db="EMBL/GenBank/DDBJ databases">
        <title>Interaction of electrochemicaly active bacteria, Geobacter bremensis R4 on different carbon anode.</title>
        <authorList>
            <person name="Meng L."/>
            <person name="Yoshida N."/>
        </authorList>
    </citation>
    <scope>NUCLEOTIDE SEQUENCE [LARGE SCALE GENOMIC DNA]</scope>
    <source>
        <strain evidence="3 4">R4</strain>
    </source>
</reference>
<feature type="signal peptide" evidence="2">
    <location>
        <begin position="1"/>
        <end position="21"/>
    </location>
</feature>
<dbReference type="RefSeq" id="WP_185243132.1">
    <property type="nucleotide sequence ID" value="NZ_AP023213.1"/>
</dbReference>
<dbReference type="AlphaFoldDB" id="A0A6S6MA31"/>
<feature type="chain" id="PRO_5027791484" description="DUF4140 domain-containing protein" evidence="2">
    <location>
        <begin position="22"/>
        <end position="312"/>
    </location>
</feature>
<dbReference type="Proteomes" id="UP000515472">
    <property type="component" value="Chromosome"/>
</dbReference>
<accession>A0A6S6MA31</accession>
<feature type="region of interest" description="Disordered" evidence="1">
    <location>
        <begin position="114"/>
        <end position="137"/>
    </location>
</feature>
<evidence type="ECO:0000313" key="4">
    <source>
        <dbReference type="Proteomes" id="UP000515472"/>
    </source>
</evidence>
<dbReference type="KEGG" id="gbn:GEOBRER4_31310"/>
<sequence length="312" mass="34357">MRLLFFALIFLFLPSGGEAVAAPKSVTYYLDGARVEQEVSAANGYVELRLPDNFAPGSLRVKPGPGGGVLRVEMVAAQQEPRRAGEIARLRERKAELLDRMAVLERREEIFSQAAKSQSGKAPRKTKANPDPVSSLQQGTDFALNQMESVYRSKRKCRKNLEEVERQLSATTKGVAAARIWLAGGKARVSYLLRDERWIPCYDLRITEEGVGELLLHARLPRREKGVQYLVSRGTVAEGLRAQTVRGEYPTLSRYPLHAVVPAEKGSPPSRLAFTAVETGLPPGEGYLFWHGEYLGGGRFTGGGATEFSVAR</sequence>
<keyword evidence="4" id="KW-1185">Reference proteome</keyword>
<proteinExistence type="predicted"/>
<evidence type="ECO:0008006" key="5">
    <source>
        <dbReference type="Google" id="ProtNLM"/>
    </source>
</evidence>